<comment type="subcellular location">
    <subcellularLocation>
        <location evidence="1">Golgi apparatus membrane</location>
        <topology evidence="1">Single-pass type II membrane protein</topology>
    </subcellularLocation>
</comment>
<keyword evidence="9 11" id="KW-0472">Membrane</keyword>
<protein>
    <recommendedName>
        <fullName evidence="14">Glycosyltransferase family 31 protein</fullName>
    </recommendedName>
</protein>
<evidence type="ECO:0000313" key="12">
    <source>
        <dbReference type="EMBL" id="KAL0581634.1"/>
    </source>
</evidence>
<evidence type="ECO:0000256" key="8">
    <source>
        <dbReference type="ARBA" id="ARBA00023034"/>
    </source>
</evidence>
<feature type="compositionally biased region" description="Polar residues" evidence="10">
    <location>
        <begin position="1"/>
        <end position="32"/>
    </location>
</feature>
<evidence type="ECO:0000256" key="5">
    <source>
        <dbReference type="ARBA" id="ARBA00022692"/>
    </source>
</evidence>
<evidence type="ECO:0000256" key="2">
    <source>
        <dbReference type="ARBA" id="ARBA00008661"/>
    </source>
</evidence>
<name>A0ABR3G222_9AGAR</name>
<evidence type="ECO:0000256" key="3">
    <source>
        <dbReference type="ARBA" id="ARBA00022676"/>
    </source>
</evidence>
<keyword evidence="6" id="KW-0735">Signal-anchor</keyword>
<proteinExistence type="inferred from homology"/>
<feature type="region of interest" description="Disordered" evidence="10">
    <location>
        <begin position="1"/>
        <end position="68"/>
    </location>
</feature>
<evidence type="ECO:0000256" key="7">
    <source>
        <dbReference type="ARBA" id="ARBA00022989"/>
    </source>
</evidence>
<feature type="transmembrane region" description="Helical" evidence="11">
    <location>
        <begin position="124"/>
        <end position="147"/>
    </location>
</feature>
<evidence type="ECO:0000313" key="13">
    <source>
        <dbReference type="Proteomes" id="UP001465976"/>
    </source>
</evidence>
<dbReference type="Proteomes" id="UP001465976">
    <property type="component" value="Unassembled WGS sequence"/>
</dbReference>
<keyword evidence="3" id="KW-0328">Glycosyltransferase</keyword>
<dbReference type="PANTHER" id="PTHR11214:SF333">
    <property type="entry name" value="GLYCOSYLTRANSFERASE FAMILY 31 PROTEIN"/>
    <property type="match status" value="1"/>
</dbReference>
<keyword evidence="7 11" id="KW-1133">Transmembrane helix</keyword>
<comment type="caution">
    <text evidence="12">The sequence shown here is derived from an EMBL/GenBank/DDBJ whole genome shotgun (WGS) entry which is preliminary data.</text>
</comment>
<dbReference type="InterPro" id="IPR002659">
    <property type="entry name" value="Glyco_trans_31"/>
</dbReference>
<reference evidence="12 13" key="1">
    <citation type="submission" date="2024-02" db="EMBL/GenBank/DDBJ databases">
        <title>A draft genome for the cacao thread blight pathogen Marasmius crinis-equi.</title>
        <authorList>
            <person name="Cohen S.P."/>
            <person name="Baruah I.K."/>
            <person name="Amoako-Attah I."/>
            <person name="Bukari Y."/>
            <person name="Meinhardt L.W."/>
            <person name="Bailey B.A."/>
        </authorList>
    </citation>
    <scope>NUCLEOTIDE SEQUENCE [LARGE SCALE GENOMIC DNA]</scope>
    <source>
        <strain evidence="12 13">GH-76</strain>
    </source>
</reference>
<evidence type="ECO:0000256" key="1">
    <source>
        <dbReference type="ARBA" id="ARBA00004323"/>
    </source>
</evidence>
<evidence type="ECO:0000256" key="4">
    <source>
        <dbReference type="ARBA" id="ARBA00022679"/>
    </source>
</evidence>
<evidence type="ECO:0008006" key="14">
    <source>
        <dbReference type="Google" id="ProtNLM"/>
    </source>
</evidence>
<organism evidence="12 13">
    <name type="scientific">Marasmius crinis-equi</name>
    <dbReference type="NCBI Taxonomy" id="585013"/>
    <lineage>
        <taxon>Eukaryota</taxon>
        <taxon>Fungi</taxon>
        <taxon>Dikarya</taxon>
        <taxon>Basidiomycota</taxon>
        <taxon>Agaricomycotina</taxon>
        <taxon>Agaricomycetes</taxon>
        <taxon>Agaricomycetidae</taxon>
        <taxon>Agaricales</taxon>
        <taxon>Marasmiineae</taxon>
        <taxon>Marasmiaceae</taxon>
        <taxon>Marasmius</taxon>
    </lineage>
</organism>
<evidence type="ECO:0000256" key="11">
    <source>
        <dbReference type="SAM" id="Phobius"/>
    </source>
</evidence>
<gene>
    <name evidence="12" type="ORF">V5O48_000450</name>
</gene>
<evidence type="ECO:0000256" key="9">
    <source>
        <dbReference type="ARBA" id="ARBA00023136"/>
    </source>
</evidence>
<comment type="similarity">
    <text evidence="2">Belongs to the glycosyltransferase 31 family.</text>
</comment>
<feature type="compositionally biased region" description="Low complexity" evidence="10">
    <location>
        <begin position="36"/>
        <end position="50"/>
    </location>
</feature>
<keyword evidence="5 11" id="KW-0812">Transmembrane</keyword>
<accession>A0ABR3G222</accession>
<keyword evidence="8" id="KW-0333">Golgi apparatus</keyword>
<sequence>MNPASDSLSSDGYESPDSIDSTDTIQQFQLGDTTRPRPSTTPISSRSSSPSRRHYSSHSSASEGDVESHGLLMRHEPWWREERRRWWQSPRRWQRLTDTRVWRLTKKWLRRLVRHPLFPRQPTTIILSVLMFVLFAVLLTIFLMYILNPDKEPLPWQAYCSMPYMNTPPDSEYPRLHSDLYHNYTLDMRTPSFPHTELDELPPAGVFVGVFSTDSAYERRALVRSTWASHPRSRNGAGQGDDGVGTSRTIIRFVMGQPRKDFERRIALEMEEYNDIIVLPTQENMNNGKTHAYYSWAAENAWVPPVYVSTPTPPAKYSYSHEHSSPPSLPPHDPIQAFRDRATGSAKDWVRPDFVVKVDDDAFIMLAELEARLRLELHAKPSDPDTVPHFPSSSPFHDPLIYWGYLVTNRLHRFMAGELYTLSWSLVDYVANDPAVRHLTKGKEDKQTAKWMKIHPKAQLVRWVSERCWIYDHPRAGTVYAHGFLFPSEATRVRRRMAPSFDKYTEEQRVTQSLGAELGPTPASWAHSSVSTFHVRYSPPVSNLDVPQSIEALVEGSDMSKLREDGAMTPQSAWDRREDRRTKYEGHRVGGTIAVHFIKQNMWFMETALAMLEGKDVMERGHLPVERNVTSDDLGLGL</sequence>
<evidence type="ECO:0000256" key="10">
    <source>
        <dbReference type="SAM" id="MobiDB-lite"/>
    </source>
</evidence>
<keyword evidence="13" id="KW-1185">Reference proteome</keyword>
<evidence type="ECO:0000256" key="6">
    <source>
        <dbReference type="ARBA" id="ARBA00022968"/>
    </source>
</evidence>
<keyword evidence="4" id="KW-0808">Transferase</keyword>
<dbReference type="PANTHER" id="PTHR11214">
    <property type="entry name" value="BETA-1,3-N-ACETYLGLUCOSAMINYLTRANSFERASE"/>
    <property type="match status" value="1"/>
</dbReference>
<dbReference type="EMBL" id="JBAHYK010000007">
    <property type="protein sequence ID" value="KAL0581634.1"/>
    <property type="molecule type" value="Genomic_DNA"/>
</dbReference>